<evidence type="ECO:0008006" key="4">
    <source>
        <dbReference type="Google" id="ProtNLM"/>
    </source>
</evidence>
<dbReference type="InterPro" id="IPR047789">
    <property type="entry name" value="CU044_5270-like"/>
</dbReference>
<sequence>MDDLHEVGALLAKPEPSRDVIDRRRHQLRNAMRGAPVRRRGIGRLAGGLALTAAVAAAAVVMIASGVTAPAASPSGPPVAAQRLSARQVLLVAATTAERIPEGSGKYWHVTVVHKDDDGRVSERRRQEYWFQRDGQTWLRGPELKGEGKIQHFTGAQPFRLGPLEMSFEELRRLPADPDALRAALRTGIADGVQRGDIRTSAGRLSADEQDDSVFEALTSLISQAPVSPEVRAAAFRAIASLPDVQSLGAVQGGHGLQVSLSSGQVRLVVDPETSWVRDTNFYVPQSGGQLFITEGTASIVAEWTDHLPR</sequence>
<dbReference type="NCBIfam" id="NF038083">
    <property type="entry name" value="CU044_5270_fam"/>
    <property type="match status" value="1"/>
</dbReference>
<evidence type="ECO:0000313" key="3">
    <source>
        <dbReference type="Proteomes" id="UP001230426"/>
    </source>
</evidence>
<reference evidence="2 3" key="1">
    <citation type="submission" date="2023-07" db="EMBL/GenBank/DDBJ databases">
        <title>Sequencing the genomes of 1000 actinobacteria strains.</title>
        <authorList>
            <person name="Klenk H.-P."/>
        </authorList>
    </citation>
    <scope>NUCLEOTIDE SEQUENCE [LARGE SCALE GENOMIC DNA]</scope>
    <source>
        <strain evidence="2 3">DSM 44109</strain>
    </source>
</reference>
<protein>
    <recommendedName>
        <fullName evidence="4">CU044_5270 family protein</fullName>
    </recommendedName>
</protein>
<keyword evidence="1" id="KW-0472">Membrane</keyword>
<keyword evidence="3" id="KW-1185">Reference proteome</keyword>
<dbReference type="RefSeq" id="WP_306861904.1">
    <property type="nucleotide sequence ID" value="NZ_JAUSRB010000002.1"/>
</dbReference>
<name>A0ABT9R4W2_9ACTN</name>
<keyword evidence="1" id="KW-1133">Transmembrane helix</keyword>
<keyword evidence="1" id="KW-0812">Transmembrane</keyword>
<feature type="transmembrane region" description="Helical" evidence="1">
    <location>
        <begin position="42"/>
        <end position="64"/>
    </location>
</feature>
<dbReference type="Proteomes" id="UP001230426">
    <property type="component" value="Unassembled WGS sequence"/>
</dbReference>
<dbReference type="EMBL" id="JAUSRB010000002">
    <property type="protein sequence ID" value="MDP9864270.1"/>
    <property type="molecule type" value="Genomic_DNA"/>
</dbReference>
<proteinExistence type="predicted"/>
<accession>A0ABT9R4W2</accession>
<organism evidence="2 3">
    <name type="scientific">Streptosporangium brasiliense</name>
    <dbReference type="NCBI Taxonomy" id="47480"/>
    <lineage>
        <taxon>Bacteria</taxon>
        <taxon>Bacillati</taxon>
        <taxon>Actinomycetota</taxon>
        <taxon>Actinomycetes</taxon>
        <taxon>Streptosporangiales</taxon>
        <taxon>Streptosporangiaceae</taxon>
        <taxon>Streptosporangium</taxon>
    </lineage>
</organism>
<comment type="caution">
    <text evidence="2">The sequence shown here is derived from an EMBL/GenBank/DDBJ whole genome shotgun (WGS) entry which is preliminary data.</text>
</comment>
<evidence type="ECO:0000256" key="1">
    <source>
        <dbReference type="SAM" id="Phobius"/>
    </source>
</evidence>
<gene>
    <name evidence="2" type="ORF">J2S55_003536</name>
</gene>
<evidence type="ECO:0000313" key="2">
    <source>
        <dbReference type="EMBL" id="MDP9864270.1"/>
    </source>
</evidence>